<dbReference type="EMBL" id="JBHSXM010000001">
    <property type="protein sequence ID" value="MFC6837624.1"/>
    <property type="molecule type" value="Genomic_DNA"/>
</dbReference>
<proteinExistence type="predicted"/>
<evidence type="ECO:0008006" key="3">
    <source>
        <dbReference type="Google" id="ProtNLM"/>
    </source>
</evidence>
<dbReference type="Proteomes" id="UP001596406">
    <property type="component" value="Unassembled WGS sequence"/>
</dbReference>
<dbReference type="InterPro" id="IPR029030">
    <property type="entry name" value="Caspase-like_dom_sf"/>
</dbReference>
<protein>
    <recommendedName>
        <fullName evidence="3">Caspase family protein</fullName>
    </recommendedName>
</protein>
<dbReference type="RefSeq" id="WP_304449288.1">
    <property type="nucleotide sequence ID" value="NZ_JARRAH010000001.1"/>
</dbReference>
<organism evidence="1 2">
    <name type="scientific">Halomarina ordinaria</name>
    <dbReference type="NCBI Taxonomy" id="3033939"/>
    <lineage>
        <taxon>Archaea</taxon>
        <taxon>Methanobacteriati</taxon>
        <taxon>Methanobacteriota</taxon>
        <taxon>Stenosarchaea group</taxon>
        <taxon>Halobacteria</taxon>
        <taxon>Halobacteriales</taxon>
        <taxon>Natronomonadaceae</taxon>
        <taxon>Halomarina</taxon>
    </lineage>
</organism>
<sequence length="723" mass="78922">MNVRSLSITATDDPVGVEIADDIQGVTTVLRTPSPVTPRPTTTDGFAFPVDTAVRLDTTEVRIPQYVNVIVRDDRGRTVAEGTNRNEARVPPGRYIVEVVSLAVKTYLAVEGSVETTIDDVGRRIAVGDTDHVRLGVRSRHEYPAATVTTTEDPHDVMRALSCLGSSLKTTSPERAWPTLRGHPPLVELGERFQAPEGFERRDGDVVIEVPPELRYVYPVASLAHYLDASVRPGATPRLLVGEREYPLVAPATPDDQRTFERTVHRTLAQVFTLDCITRTEGLYPVQCHERAVVADRLDLDFAALYDQPLATRLDAYLDVPYAAVEPAVPTWKQTVDVAPAPENVAYLPFAAADLAEIRCPSPRTAAVKPRSPAIDAFCRSGVDGPLPGAEETDGEDDGAEAVRAHLAIGDDEDEQPIIQLDPTDSIEQTWVGEGIPVGASKPTLEACKRRLDAQPSGAIEVAVVSNSPEMRAETDVKDLYGLREFVAFDVEMYEDLTREELRAILAEERDFVHYVGHVDERGMQCSDGWLDAATLDTVGTRAFVLNACRSYAQGMHLVHAGAIAGVVTLVNVGNDPATRVGRTLARLLNSGFSLASTLDILGTDTITGRQYTVVGDGQVVLAEGKGGTPIYTELKRQGGEEYVFSVYGYPTTRSGLGSLYMANVEQNNEFYLNSGHVGDFVLSRDKVEEILGKEHFPVYTNGAIYWSDEIQLSGLDSDMMRR</sequence>
<evidence type="ECO:0000313" key="1">
    <source>
        <dbReference type="EMBL" id="MFC6837624.1"/>
    </source>
</evidence>
<gene>
    <name evidence="1" type="ORF">ACFQHK_14100</name>
</gene>
<keyword evidence="2" id="KW-1185">Reference proteome</keyword>
<accession>A0ABD5UFL4</accession>
<dbReference type="AlphaFoldDB" id="A0ABD5UFL4"/>
<reference evidence="1 2" key="1">
    <citation type="journal article" date="2019" name="Int. J. Syst. Evol. Microbiol.">
        <title>The Global Catalogue of Microorganisms (GCM) 10K type strain sequencing project: providing services to taxonomists for standard genome sequencing and annotation.</title>
        <authorList>
            <consortium name="The Broad Institute Genomics Platform"/>
            <consortium name="The Broad Institute Genome Sequencing Center for Infectious Disease"/>
            <person name="Wu L."/>
            <person name="Ma J."/>
        </authorList>
    </citation>
    <scope>NUCLEOTIDE SEQUENCE [LARGE SCALE GENOMIC DNA]</scope>
    <source>
        <strain evidence="1 2">PSRA2</strain>
    </source>
</reference>
<comment type="caution">
    <text evidence="1">The sequence shown here is derived from an EMBL/GenBank/DDBJ whole genome shotgun (WGS) entry which is preliminary data.</text>
</comment>
<dbReference type="SUPFAM" id="SSF52129">
    <property type="entry name" value="Caspase-like"/>
    <property type="match status" value="1"/>
</dbReference>
<name>A0ABD5UFL4_9EURY</name>
<evidence type="ECO:0000313" key="2">
    <source>
        <dbReference type="Proteomes" id="UP001596406"/>
    </source>
</evidence>